<dbReference type="GO" id="GO:0000162">
    <property type="term" value="P:L-tryptophan biosynthetic process"/>
    <property type="evidence" value="ECO:0007669"/>
    <property type="project" value="UniProtKB-UniRule"/>
</dbReference>
<evidence type="ECO:0000256" key="3">
    <source>
        <dbReference type="ARBA" id="ARBA00012572"/>
    </source>
</evidence>
<keyword evidence="8 9" id="KW-0413">Isomerase</keyword>
<dbReference type="HOGENOM" id="CLU_076364_2_0_0"/>
<dbReference type="UniPathway" id="UPA00035">
    <property type="reaction ID" value="UER00042"/>
</dbReference>
<dbReference type="SUPFAM" id="SSF51366">
    <property type="entry name" value="Ribulose-phoshate binding barrel"/>
    <property type="match status" value="1"/>
</dbReference>
<dbReference type="Gene3D" id="3.20.20.70">
    <property type="entry name" value="Aldolase class I"/>
    <property type="match status" value="1"/>
</dbReference>
<comment type="pathway">
    <text evidence="2 9">Amino-acid biosynthesis; L-tryptophan biosynthesis; L-tryptophan from chorismate: step 3/5.</text>
</comment>
<sequence length="223" mass="23109">MWIKICANTNLDDAQAAAALGADAVGFVFAPSKRQVTAAQVAVITPHLPPSVERVGVFSGTDVEAIASAAEQAGLTAIQLHGGIDLALAHSLQSRLGPKIAIIPTTHWTVGENQQTTEAKVAQDLAALAADPANYRLLIDAKVGKTSGGLGVSYDWTHARPILQAHPTIRVIVAGGLQPDTVAQAIKVLRPYGVDVASGVEEVPGKKSYAKLEAFIKAARGAS</sequence>
<dbReference type="KEGG" id="acm:AciX9_3549"/>
<proteinExistence type="inferred from homology"/>
<evidence type="ECO:0000256" key="9">
    <source>
        <dbReference type="HAMAP-Rule" id="MF_00135"/>
    </source>
</evidence>
<dbReference type="STRING" id="1198114.AciX9_3549"/>
<evidence type="ECO:0000256" key="5">
    <source>
        <dbReference type="ARBA" id="ARBA00022605"/>
    </source>
</evidence>
<feature type="domain" description="N-(5'phosphoribosyl) anthranilate isomerase (PRAI)" evidence="10">
    <location>
        <begin position="3"/>
        <end position="217"/>
    </location>
</feature>
<dbReference type="Pfam" id="PF00697">
    <property type="entry name" value="PRAI"/>
    <property type="match status" value="1"/>
</dbReference>
<evidence type="ECO:0000259" key="10">
    <source>
        <dbReference type="Pfam" id="PF00697"/>
    </source>
</evidence>
<dbReference type="GO" id="GO:0004640">
    <property type="term" value="F:phosphoribosylanthranilate isomerase activity"/>
    <property type="evidence" value="ECO:0007669"/>
    <property type="project" value="UniProtKB-UniRule"/>
</dbReference>
<comment type="catalytic activity">
    <reaction evidence="1 9">
        <text>N-(5-phospho-beta-D-ribosyl)anthranilate = 1-(2-carboxyphenylamino)-1-deoxy-D-ribulose 5-phosphate</text>
        <dbReference type="Rhea" id="RHEA:21540"/>
        <dbReference type="ChEBI" id="CHEBI:18277"/>
        <dbReference type="ChEBI" id="CHEBI:58613"/>
        <dbReference type="EC" id="5.3.1.24"/>
    </reaction>
</comment>
<dbReference type="HAMAP" id="MF_00135">
    <property type="entry name" value="PRAI"/>
    <property type="match status" value="1"/>
</dbReference>
<dbReference type="PANTHER" id="PTHR42894:SF1">
    <property type="entry name" value="N-(5'-PHOSPHORIBOSYL)ANTHRANILATE ISOMERASE"/>
    <property type="match status" value="1"/>
</dbReference>
<evidence type="ECO:0000256" key="8">
    <source>
        <dbReference type="ARBA" id="ARBA00023235"/>
    </source>
</evidence>
<keyword evidence="12" id="KW-1185">Reference proteome</keyword>
<protein>
    <recommendedName>
        <fullName evidence="4 9">N-(5'-phosphoribosyl)anthranilate isomerase</fullName>
        <shortName evidence="9">PRAI</shortName>
        <ecNumber evidence="3 9">5.3.1.24</ecNumber>
    </recommendedName>
</protein>
<organism evidence="12">
    <name type="scientific">Granulicella tundricola (strain ATCC BAA-1859 / DSM 23138 / MP5ACTX9)</name>
    <dbReference type="NCBI Taxonomy" id="1198114"/>
    <lineage>
        <taxon>Bacteria</taxon>
        <taxon>Pseudomonadati</taxon>
        <taxon>Acidobacteriota</taxon>
        <taxon>Terriglobia</taxon>
        <taxon>Terriglobales</taxon>
        <taxon>Acidobacteriaceae</taxon>
        <taxon>Granulicella</taxon>
    </lineage>
</organism>
<dbReference type="InterPro" id="IPR013785">
    <property type="entry name" value="Aldolase_TIM"/>
</dbReference>
<gene>
    <name evidence="9" type="primary">trpF</name>
    <name evidence="11" type="ordered locus">AciX9_3549</name>
</gene>
<comment type="similarity">
    <text evidence="9">Belongs to the TrpF family.</text>
</comment>
<dbReference type="CDD" id="cd00405">
    <property type="entry name" value="PRAI"/>
    <property type="match status" value="1"/>
</dbReference>
<dbReference type="OrthoDB" id="9786954at2"/>
<dbReference type="PANTHER" id="PTHR42894">
    <property type="entry name" value="N-(5'-PHOSPHORIBOSYL)ANTHRANILATE ISOMERASE"/>
    <property type="match status" value="1"/>
</dbReference>
<keyword evidence="5 9" id="KW-0028">Amino-acid biosynthesis</keyword>
<evidence type="ECO:0000256" key="2">
    <source>
        <dbReference type="ARBA" id="ARBA00004664"/>
    </source>
</evidence>
<evidence type="ECO:0000256" key="4">
    <source>
        <dbReference type="ARBA" id="ARBA00022272"/>
    </source>
</evidence>
<dbReference type="InterPro" id="IPR044643">
    <property type="entry name" value="TrpF_fam"/>
</dbReference>
<dbReference type="eggNOG" id="COG0135">
    <property type="taxonomic scope" value="Bacteria"/>
</dbReference>
<dbReference type="InterPro" id="IPR011060">
    <property type="entry name" value="RibuloseP-bd_barrel"/>
</dbReference>
<name>E8X4R4_GRATM</name>
<dbReference type="InterPro" id="IPR001240">
    <property type="entry name" value="PRAI_dom"/>
</dbReference>
<dbReference type="EC" id="5.3.1.24" evidence="3 9"/>
<dbReference type="EMBL" id="CP002480">
    <property type="protein sequence ID" value="ADW70553.1"/>
    <property type="molecule type" value="Genomic_DNA"/>
</dbReference>
<dbReference type="PaxDb" id="1198114-AciX9_3549"/>
<accession>E8X4R4</accession>
<dbReference type="RefSeq" id="WP_013581864.1">
    <property type="nucleotide sequence ID" value="NC_015064.1"/>
</dbReference>
<evidence type="ECO:0000256" key="7">
    <source>
        <dbReference type="ARBA" id="ARBA00023141"/>
    </source>
</evidence>
<reference evidence="12" key="1">
    <citation type="submission" date="2011-01" db="EMBL/GenBank/DDBJ databases">
        <title>Complete sequence of chromosome of Acidobacterium sp. MP5ACTX9.</title>
        <authorList>
            <consortium name="US DOE Joint Genome Institute"/>
            <person name="Lucas S."/>
            <person name="Copeland A."/>
            <person name="Lapidus A."/>
            <person name="Cheng J.-F."/>
            <person name="Goodwin L."/>
            <person name="Pitluck S."/>
            <person name="Teshima H."/>
            <person name="Detter J.C."/>
            <person name="Han C."/>
            <person name="Tapia R."/>
            <person name="Land M."/>
            <person name="Hauser L."/>
            <person name="Kyrpides N."/>
            <person name="Ivanova N."/>
            <person name="Ovchinnikova G."/>
            <person name="Pagani I."/>
            <person name="Rawat S.R."/>
            <person name="Mannisto M."/>
            <person name="Haggblom M.M."/>
            <person name="Woyke T."/>
        </authorList>
    </citation>
    <scope>NUCLEOTIDE SEQUENCE [LARGE SCALE GENOMIC DNA]</scope>
    <source>
        <strain evidence="12">MP5ACTX9</strain>
    </source>
</reference>
<dbReference type="Proteomes" id="UP000000343">
    <property type="component" value="Chromosome"/>
</dbReference>
<evidence type="ECO:0000256" key="1">
    <source>
        <dbReference type="ARBA" id="ARBA00001164"/>
    </source>
</evidence>
<keyword evidence="7 9" id="KW-0057">Aromatic amino acid biosynthesis</keyword>
<evidence type="ECO:0000313" key="11">
    <source>
        <dbReference type="EMBL" id="ADW70553.1"/>
    </source>
</evidence>
<evidence type="ECO:0000313" key="12">
    <source>
        <dbReference type="Proteomes" id="UP000000343"/>
    </source>
</evidence>
<keyword evidence="6 9" id="KW-0822">Tryptophan biosynthesis</keyword>
<dbReference type="AlphaFoldDB" id="E8X4R4"/>
<evidence type="ECO:0000256" key="6">
    <source>
        <dbReference type="ARBA" id="ARBA00022822"/>
    </source>
</evidence>